<evidence type="ECO:0000313" key="3">
    <source>
        <dbReference type="Proteomes" id="UP000010792"/>
    </source>
</evidence>
<keyword evidence="1" id="KW-0812">Transmembrane</keyword>
<reference evidence="2 3" key="1">
    <citation type="journal article" date="2013" name="Genome Biol. Evol.">
        <title>Life in an arsenic-containing gold mine: genome and physiology of the autotrophic arsenite-oxidizing bacterium rhizobium sp. NT-26.</title>
        <authorList>
            <person name="Andres J."/>
            <person name="Arsene-Ploetze F."/>
            <person name="Barbe V."/>
            <person name="Brochier-Armanet C."/>
            <person name="Cleiss-Arnold J."/>
            <person name="Coppee J.Y."/>
            <person name="Dillies M.A."/>
            <person name="Geist"/>
            <person name="L"/>
            <person name="Joublin A."/>
            <person name="Koechler S."/>
            <person name="Lassalle F."/>
            <person name="Marchal M."/>
            <person name="Medigue C."/>
            <person name="Muller D."/>
            <person name="Nesme X."/>
            <person name="Plewniak F."/>
            <person name="Proux C."/>
            <person name="Ramirez-Bahena M.H."/>
            <person name="Schenowitz C."/>
            <person name="Sismeiro O."/>
            <person name="Vallenet D."/>
            <person name="Santini J.M."/>
            <person name="Bertin P.N."/>
        </authorList>
    </citation>
    <scope>NUCLEOTIDE SEQUENCE [LARGE SCALE GENOMIC DNA]</scope>
    <source>
        <strain evidence="2 3">NT-26</strain>
    </source>
</reference>
<gene>
    <name evidence="2" type="ORF">NT26_0735</name>
</gene>
<keyword evidence="1" id="KW-1133">Transmembrane helix</keyword>
<sequence>MQTELRHVSLSWLIQVILLLLLGGWRFRHKPFPFNTSFDIPVAAEDLSVLVWLRIMILPLEVARQTIEILTMLPAFEDFFRAEGKGAGFIAPRDPAAFCMLKITN</sequence>
<dbReference type="AlphaFoldDB" id="L0NC40"/>
<keyword evidence="1" id="KW-0472">Membrane</keyword>
<name>L0NC40_9HYPH</name>
<dbReference type="EMBL" id="FO082820">
    <property type="protein sequence ID" value="CCF18459.1"/>
    <property type="molecule type" value="Genomic_DNA"/>
</dbReference>
<protein>
    <submittedName>
        <fullName evidence="2">Uncharacterized protein</fullName>
    </submittedName>
</protein>
<dbReference type="STRING" id="1125847.NT26_0735"/>
<dbReference type="Proteomes" id="UP000010792">
    <property type="component" value="Chromosome"/>
</dbReference>
<proteinExistence type="predicted"/>
<keyword evidence="3" id="KW-1185">Reference proteome</keyword>
<evidence type="ECO:0000256" key="1">
    <source>
        <dbReference type="SAM" id="Phobius"/>
    </source>
</evidence>
<accession>L0NC40</accession>
<evidence type="ECO:0000313" key="2">
    <source>
        <dbReference type="EMBL" id="CCF18459.1"/>
    </source>
</evidence>
<organism evidence="2 3">
    <name type="scientific">Pseudorhizobium banfieldiae</name>
    <dbReference type="NCBI Taxonomy" id="1125847"/>
    <lineage>
        <taxon>Bacteria</taxon>
        <taxon>Pseudomonadati</taxon>
        <taxon>Pseudomonadota</taxon>
        <taxon>Alphaproteobacteria</taxon>
        <taxon>Hyphomicrobiales</taxon>
        <taxon>Rhizobiaceae</taxon>
        <taxon>Rhizobium/Agrobacterium group</taxon>
        <taxon>Pseudorhizobium</taxon>
    </lineage>
</organism>
<dbReference type="KEGG" id="rht:NT26_0735"/>
<feature type="transmembrane region" description="Helical" evidence="1">
    <location>
        <begin position="7"/>
        <end position="27"/>
    </location>
</feature>